<evidence type="ECO:0000256" key="3">
    <source>
        <dbReference type="ARBA" id="ARBA00022519"/>
    </source>
</evidence>
<dbReference type="Proteomes" id="UP000019113">
    <property type="component" value="Unassembled WGS sequence"/>
</dbReference>
<keyword evidence="5 12" id="KW-1133">Transmembrane helix</keyword>
<comment type="catalytic activity">
    <reaction evidence="11">
        <text>fluoride(in) = fluoride(out)</text>
        <dbReference type="Rhea" id="RHEA:76159"/>
        <dbReference type="ChEBI" id="CHEBI:17051"/>
    </reaction>
    <physiologicalReaction direction="left-to-right" evidence="11">
        <dbReference type="Rhea" id="RHEA:76160"/>
    </physiologicalReaction>
</comment>
<evidence type="ECO:0000313" key="14">
    <source>
        <dbReference type="Proteomes" id="UP000019113"/>
    </source>
</evidence>
<dbReference type="PATRIC" id="fig|1178482.3.peg.2193"/>
<dbReference type="AlphaFoldDB" id="W1N6N3"/>
<evidence type="ECO:0000256" key="1">
    <source>
        <dbReference type="ARBA" id="ARBA00004651"/>
    </source>
</evidence>
<protein>
    <recommendedName>
        <fullName evidence="12">Fluoride-specific ion channel FluC</fullName>
    </recommendedName>
</protein>
<feature type="transmembrane region" description="Helical" evidence="12">
    <location>
        <begin position="65"/>
        <end position="85"/>
    </location>
</feature>
<evidence type="ECO:0000256" key="10">
    <source>
        <dbReference type="ARBA" id="ARBA00035120"/>
    </source>
</evidence>
<comment type="function">
    <text evidence="12">Fluoride-specific ion channel. Important for reducing fluoride concentration in the cell, thus reducing its toxicity.</text>
</comment>
<comment type="caution">
    <text evidence="13">The sequence shown here is derived from an EMBL/GenBank/DDBJ whole genome shotgun (WGS) entry which is preliminary data.</text>
</comment>
<sequence>MEVGVAGVLWVALGSALGGMGRLCVSRWSAAHLGTAFPWGTLFVNLAGAFAIGWLAATLSAGTGLALWLMTGVLGGFTTVSSFSLQTLDLMREQRWLAVGVNVGLTLVLGIGAAALGVRLAT</sequence>
<keyword evidence="14" id="KW-1185">Reference proteome</keyword>
<dbReference type="EMBL" id="AVBC01000033">
    <property type="protein sequence ID" value="ERL51227.1"/>
    <property type="molecule type" value="Genomic_DNA"/>
</dbReference>
<comment type="similarity">
    <text evidence="10 12">Belongs to the fluoride channel Fluc/FEX (TC 1.A.43) family.</text>
</comment>
<dbReference type="OrthoDB" id="9806299at2"/>
<dbReference type="Pfam" id="PF02537">
    <property type="entry name" value="CRCB"/>
    <property type="match status" value="1"/>
</dbReference>
<keyword evidence="6 12" id="KW-0915">Sodium</keyword>
<evidence type="ECO:0000256" key="4">
    <source>
        <dbReference type="ARBA" id="ARBA00022692"/>
    </source>
</evidence>
<evidence type="ECO:0000313" key="13">
    <source>
        <dbReference type="EMBL" id="ERL51227.1"/>
    </source>
</evidence>
<evidence type="ECO:0000256" key="12">
    <source>
        <dbReference type="HAMAP-Rule" id="MF_00454"/>
    </source>
</evidence>
<dbReference type="GO" id="GO:0046872">
    <property type="term" value="F:metal ion binding"/>
    <property type="evidence" value="ECO:0007669"/>
    <property type="project" value="UniProtKB-KW"/>
</dbReference>
<keyword evidence="4 12" id="KW-0812">Transmembrane</keyword>
<keyword evidence="2 12" id="KW-1003">Cell membrane</keyword>
<reference evidence="13 14" key="1">
    <citation type="submission" date="2013-08" db="EMBL/GenBank/DDBJ databases">
        <title>draft genome of Halomonas huanghegensis, strain BJGMM-B45T.</title>
        <authorList>
            <person name="Miao C."/>
            <person name="Wan Y."/>
            <person name="Jin W."/>
        </authorList>
    </citation>
    <scope>NUCLEOTIDE SEQUENCE [LARGE SCALE GENOMIC DNA]</scope>
    <source>
        <strain evidence="13 14">BJGMM-B45</strain>
    </source>
</reference>
<evidence type="ECO:0000256" key="7">
    <source>
        <dbReference type="ARBA" id="ARBA00023065"/>
    </source>
</evidence>
<evidence type="ECO:0000256" key="9">
    <source>
        <dbReference type="ARBA" id="ARBA00023303"/>
    </source>
</evidence>
<evidence type="ECO:0000256" key="11">
    <source>
        <dbReference type="ARBA" id="ARBA00035585"/>
    </source>
</evidence>
<dbReference type="GO" id="GO:0062054">
    <property type="term" value="F:fluoride channel activity"/>
    <property type="evidence" value="ECO:0007669"/>
    <property type="project" value="UniProtKB-UniRule"/>
</dbReference>
<feature type="binding site" evidence="12">
    <location>
        <position position="78"/>
    </location>
    <ligand>
        <name>Na(+)</name>
        <dbReference type="ChEBI" id="CHEBI:29101"/>
        <note>structural</note>
    </ligand>
</feature>
<dbReference type="KEGG" id="hhu:AR456_00980"/>
<evidence type="ECO:0000256" key="8">
    <source>
        <dbReference type="ARBA" id="ARBA00023136"/>
    </source>
</evidence>
<comment type="activity regulation">
    <text evidence="12">Na(+) is not transported, but it plays an essential structural role and its presence is essential for fluoride channel function.</text>
</comment>
<keyword evidence="3" id="KW-0997">Cell inner membrane</keyword>
<evidence type="ECO:0000256" key="5">
    <source>
        <dbReference type="ARBA" id="ARBA00022989"/>
    </source>
</evidence>
<keyword evidence="7 12" id="KW-0406">Ion transport</keyword>
<keyword evidence="9 12" id="KW-0407">Ion channel</keyword>
<dbReference type="GO" id="GO:0140114">
    <property type="term" value="P:cellular detoxification of fluoride"/>
    <property type="evidence" value="ECO:0007669"/>
    <property type="project" value="UniProtKB-UniRule"/>
</dbReference>
<evidence type="ECO:0000256" key="2">
    <source>
        <dbReference type="ARBA" id="ARBA00022475"/>
    </source>
</evidence>
<feature type="transmembrane region" description="Helical" evidence="12">
    <location>
        <begin position="37"/>
        <end position="59"/>
    </location>
</feature>
<feature type="transmembrane region" description="Helical" evidence="12">
    <location>
        <begin position="6"/>
        <end position="25"/>
    </location>
</feature>
<feature type="transmembrane region" description="Helical" evidence="12">
    <location>
        <begin position="97"/>
        <end position="118"/>
    </location>
</feature>
<proteinExistence type="inferred from homology"/>
<feature type="binding site" evidence="12">
    <location>
        <position position="75"/>
    </location>
    <ligand>
        <name>Na(+)</name>
        <dbReference type="ChEBI" id="CHEBI:29101"/>
        <note>structural</note>
    </ligand>
</feature>
<dbReference type="STRING" id="1178482.AR456_00980"/>
<keyword evidence="8 12" id="KW-0472">Membrane</keyword>
<comment type="subcellular location">
    <subcellularLocation>
        <location evidence="1 12">Cell membrane</location>
        <topology evidence="1 12">Multi-pass membrane protein</topology>
    </subcellularLocation>
</comment>
<evidence type="ECO:0000256" key="6">
    <source>
        <dbReference type="ARBA" id="ARBA00023053"/>
    </source>
</evidence>
<keyword evidence="12" id="KW-0813">Transport</keyword>
<dbReference type="InterPro" id="IPR003691">
    <property type="entry name" value="FluC"/>
</dbReference>
<accession>W1N6N3</accession>
<dbReference type="HAMAP" id="MF_00454">
    <property type="entry name" value="FluC"/>
    <property type="match status" value="1"/>
</dbReference>
<gene>
    <name evidence="12" type="primary">fluC</name>
    <name evidence="12" type="synonym">crcB</name>
    <name evidence="13" type="ORF">BJB45_15100</name>
</gene>
<dbReference type="PANTHER" id="PTHR28259">
    <property type="entry name" value="FLUORIDE EXPORT PROTEIN 1-RELATED"/>
    <property type="match status" value="1"/>
</dbReference>
<dbReference type="RefSeq" id="WP_021819144.1">
    <property type="nucleotide sequence ID" value="NZ_AVBC01000033.1"/>
</dbReference>
<name>W1N6N3_9GAMM</name>
<dbReference type="eggNOG" id="COG0239">
    <property type="taxonomic scope" value="Bacteria"/>
</dbReference>
<keyword evidence="12" id="KW-0479">Metal-binding</keyword>
<dbReference type="GO" id="GO:0005886">
    <property type="term" value="C:plasma membrane"/>
    <property type="evidence" value="ECO:0007669"/>
    <property type="project" value="UniProtKB-SubCell"/>
</dbReference>
<organism evidence="13 14">
    <name type="scientific">Halomonas huangheensis</name>
    <dbReference type="NCBI Taxonomy" id="1178482"/>
    <lineage>
        <taxon>Bacteria</taxon>
        <taxon>Pseudomonadati</taxon>
        <taxon>Pseudomonadota</taxon>
        <taxon>Gammaproteobacteria</taxon>
        <taxon>Oceanospirillales</taxon>
        <taxon>Halomonadaceae</taxon>
        <taxon>Halomonas</taxon>
    </lineage>
</organism>
<dbReference type="PANTHER" id="PTHR28259:SF1">
    <property type="entry name" value="FLUORIDE EXPORT PROTEIN 1-RELATED"/>
    <property type="match status" value="1"/>
</dbReference>